<proteinExistence type="predicted"/>
<dbReference type="EMBL" id="CP119083">
    <property type="protein sequence ID" value="WEF32875.1"/>
    <property type="molecule type" value="Genomic_DNA"/>
</dbReference>
<evidence type="ECO:0000256" key="1">
    <source>
        <dbReference type="ARBA" id="ARBA00022737"/>
    </source>
</evidence>
<dbReference type="Proteomes" id="UP001216510">
    <property type="component" value="Chromosome"/>
</dbReference>
<reference evidence="4 5" key="1">
    <citation type="submission" date="2023-02" db="EMBL/GenBank/DDBJ databases">
        <title>Gemone sequence of Telluria chitinolytica ACM 3522T.</title>
        <authorList>
            <person name="Frediansyah A."/>
            <person name="Miess H."/>
            <person name="Gross H."/>
        </authorList>
    </citation>
    <scope>NUCLEOTIDE SEQUENCE [LARGE SCALE GENOMIC DNA]</scope>
    <source>
        <strain evidence="4 5">ACM 3522</strain>
    </source>
</reference>
<gene>
    <name evidence="4" type="ORF">PX653_26355</name>
</gene>
<sequence>MNKLKDAYDAIKNFNNEVARHLLTEDTSLINAMTPFGTLLHVASAAGNIDIIHYLIAHGADINTRGGALGGSALNEAASDGRIEVVRYLLSHGAAMDTSEPERNPLFSSIYGGHVEVSRILISNGIDVTVRYTGESMKEMDALAYAVERGQKEIAALLSKH</sequence>
<keyword evidence="1" id="KW-0677">Repeat</keyword>
<keyword evidence="2 3" id="KW-0040">ANK repeat</keyword>
<evidence type="ECO:0000313" key="4">
    <source>
        <dbReference type="EMBL" id="WEF32875.1"/>
    </source>
</evidence>
<keyword evidence="5" id="KW-1185">Reference proteome</keyword>
<accession>A0ABY8BAS2</accession>
<dbReference type="PANTHER" id="PTHR23206:SF7">
    <property type="entry name" value="PROTEIN KINASE DOMAIN-CONTAINING PROTEIN"/>
    <property type="match status" value="1"/>
</dbReference>
<dbReference type="Gene3D" id="1.25.40.20">
    <property type="entry name" value="Ankyrin repeat-containing domain"/>
    <property type="match status" value="2"/>
</dbReference>
<dbReference type="PROSITE" id="PS50297">
    <property type="entry name" value="ANK_REP_REGION"/>
    <property type="match status" value="2"/>
</dbReference>
<protein>
    <submittedName>
        <fullName evidence="4">Ankyrin repeat domain-containing protein</fullName>
    </submittedName>
</protein>
<dbReference type="SMART" id="SM00248">
    <property type="entry name" value="ANK"/>
    <property type="match status" value="4"/>
</dbReference>
<name>A0ABY8BAS2_9BURK</name>
<organism evidence="4 5">
    <name type="scientific">Pseudoduganella chitinolytica</name>
    <dbReference type="NCBI Taxonomy" id="34070"/>
    <lineage>
        <taxon>Bacteria</taxon>
        <taxon>Pseudomonadati</taxon>
        <taxon>Pseudomonadota</taxon>
        <taxon>Betaproteobacteria</taxon>
        <taxon>Burkholderiales</taxon>
        <taxon>Oxalobacteraceae</taxon>
        <taxon>Telluria group</taxon>
        <taxon>Pseudoduganella</taxon>
    </lineage>
</organism>
<evidence type="ECO:0000256" key="3">
    <source>
        <dbReference type="PROSITE-ProRule" id="PRU00023"/>
    </source>
</evidence>
<evidence type="ECO:0000256" key="2">
    <source>
        <dbReference type="ARBA" id="ARBA00023043"/>
    </source>
</evidence>
<dbReference type="InterPro" id="IPR036770">
    <property type="entry name" value="Ankyrin_rpt-contain_sf"/>
</dbReference>
<dbReference type="RefSeq" id="WP_277415590.1">
    <property type="nucleotide sequence ID" value="NZ_CP119083.1"/>
</dbReference>
<dbReference type="PROSITE" id="PS50088">
    <property type="entry name" value="ANK_REPEAT"/>
    <property type="match status" value="2"/>
</dbReference>
<dbReference type="PANTHER" id="PTHR23206">
    <property type="entry name" value="MASK PROTEIN"/>
    <property type="match status" value="1"/>
</dbReference>
<dbReference type="SUPFAM" id="SSF48403">
    <property type="entry name" value="Ankyrin repeat"/>
    <property type="match status" value="1"/>
</dbReference>
<evidence type="ECO:0000313" key="5">
    <source>
        <dbReference type="Proteomes" id="UP001216510"/>
    </source>
</evidence>
<dbReference type="Pfam" id="PF12796">
    <property type="entry name" value="Ank_2"/>
    <property type="match status" value="1"/>
</dbReference>
<feature type="repeat" description="ANK" evidence="3">
    <location>
        <begin position="69"/>
        <end position="101"/>
    </location>
</feature>
<feature type="repeat" description="ANK" evidence="3">
    <location>
        <begin position="38"/>
        <end position="67"/>
    </location>
</feature>
<dbReference type="InterPro" id="IPR002110">
    <property type="entry name" value="Ankyrin_rpt"/>
</dbReference>
<dbReference type="InterPro" id="IPR051631">
    <property type="entry name" value="Ankyrin-KH/SAM_domain"/>
</dbReference>